<gene>
    <name evidence="1" type="ORF">RMCC_1847</name>
</gene>
<dbReference type="OrthoDB" id="4763550at2"/>
<reference evidence="2" key="2">
    <citation type="submission" date="2016-02" db="EMBL/GenBank/DDBJ databases">
        <title>Draft genome sequence of five rapidly growing Mycobacterium species.</title>
        <authorList>
            <person name="Katahira K."/>
            <person name="Gotou Y."/>
            <person name="Iida K."/>
            <person name="Ogura Y."/>
            <person name="Hayashi T."/>
        </authorList>
    </citation>
    <scope>NUCLEOTIDE SEQUENCE [LARGE SCALE GENOMIC DNA]</scope>
    <source>
        <strain evidence="2">JCM15298</strain>
    </source>
</reference>
<reference evidence="2" key="1">
    <citation type="journal article" date="2016" name="Genome Announc.">
        <title>Draft Genome Sequences of Five Rapidly Growing Mycobacterium Species, M. thermoresistibile, M. fortuitum subsp. acetamidolyticum, M. canariasense, M. brisbanense, and M. novocastrense.</title>
        <authorList>
            <person name="Katahira K."/>
            <person name="Ogura Y."/>
            <person name="Gotoh Y."/>
            <person name="Hayashi T."/>
        </authorList>
    </citation>
    <scope>NUCLEOTIDE SEQUENCE [LARGE SCALE GENOMIC DNA]</scope>
    <source>
        <strain evidence="2">JCM15298</strain>
    </source>
</reference>
<dbReference type="AlphaFoldDB" id="A0A100WB11"/>
<protein>
    <submittedName>
        <fullName evidence="1">Uncharacterized protein</fullName>
    </submittedName>
</protein>
<organism evidence="1 2">
    <name type="scientific">Mycolicibacterium canariasense</name>
    <name type="common">Mycobacterium canariasense</name>
    <dbReference type="NCBI Taxonomy" id="228230"/>
    <lineage>
        <taxon>Bacteria</taxon>
        <taxon>Bacillati</taxon>
        <taxon>Actinomycetota</taxon>
        <taxon>Actinomycetes</taxon>
        <taxon>Mycobacteriales</taxon>
        <taxon>Mycobacteriaceae</taxon>
        <taxon>Mycolicibacterium</taxon>
    </lineage>
</organism>
<sequence length="284" mass="30631">MAVALRLSNDKTLVPVRLAAGESVRESATVHAASGFVVLEAGSTGFTVAGPARTETTRTLLRFERITAVVELPAIVDTEQQMARLRAQWENVDAFYRRVEDSNRTTHTPETVYDLAQMRILGVDTDDIPATAAGWAPAPDYLGILSPLSALVPGTLSGVPDLVAGQLDIPGVRVQVHKPAWSATETTLLVNFSVPFADARTKLVKKDPLNNRRNAKRIPVPDTKYVQLSEQVPVVLTAQTLAQAHEQVEQIAQSIRARIAEPAAVCNHCAGAGLVLANGVRERH</sequence>
<name>A0A100WB11_MYCCR</name>
<proteinExistence type="predicted"/>
<comment type="caution">
    <text evidence="1">The sequence shown here is derived from an EMBL/GenBank/DDBJ whole genome shotgun (WGS) entry which is preliminary data.</text>
</comment>
<evidence type="ECO:0000313" key="2">
    <source>
        <dbReference type="Proteomes" id="UP000069443"/>
    </source>
</evidence>
<dbReference type="EMBL" id="BCSY01000035">
    <property type="protein sequence ID" value="GAS94881.1"/>
    <property type="molecule type" value="Genomic_DNA"/>
</dbReference>
<dbReference type="RefSeq" id="WP_062656175.1">
    <property type="nucleotide sequence ID" value="NZ_BCSY01000035.1"/>
</dbReference>
<accession>A0A100WB11</accession>
<dbReference type="Proteomes" id="UP000069443">
    <property type="component" value="Unassembled WGS sequence"/>
</dbReference>
<keyword evidence="2" id="KW-1185">Reference proteome</keyword>
<evidence type="ECO:0000313" key="1">
    <source>
        <dbReference type="EMBL" id="GAS94881.1"/>
    </source>
</evidence>
<dbReference type="STRING" id="228230.RMCC_1847"/>